<evidence type="ECO:0000259" key="7">
    <source>
        <dbReference type="PROSITE" id="PS50110"/>
    </source>
</evidence>
<comment type="caution">
    <text evidence="6">Lacks conserved residue(s) required for the propagation of feature annotation.</text>
</comment>
<dbReference type="GO" id="GO:0000156">
    <property type="term" value="F:phosphorelay response regulator activity"/>
    <property type="evidence" value="ECO:0007669"/>
    <property type="project" value="TreeGrafter"/>
</dbReference>
<dbReference type="Pfam" id="PF00486">
    <property type="entry name" value="Trans_reg_C"/>
    <property type="match status" value="1"/>
</dbReference>
<dbReference type="PROSITE" id="PS50110">
    <property type="entry name" value="RESPONSE_REGULATORY"/>
    <property type="match status" value="1"/>
</dbReference>
<keyword evidence="4" id="KW-0238">DNA-binding</keyword>
<dbReference type="SMART" id="SM00448">
    <property type="entry name" value="REC"/>
    <property type="match status" value="1"/>
</dbReference>
<organism evidence="8 9">
    <name type="scientific">Pelodictyon luteolum</name>
    <dbReference type="NCBI Taxonomy" id="1100"/>
    <lineage>
        <taxon>Bacteria</taxon>
        <taxon>Pseudomonadati</taxon>
        <taxon>Chlorobiota</taxon>
        <taxon>Chlorobiia</taxon>
        <taxon>Chlorobiales</taxon>
        <taxon>Chlorobiaceae</taxon>
        <taxon>Chlorobium/Pelodictyon group</taxon>
        <taxon>Pelodictyon</taxon>
    </lineage>
</organism>
<dbReference type="InterPro" id="IPR001867">
    <property type="entry name" value="OmpR/PhoB-type_DNA-bd"/>
</dbReference>
<evidence type="ECO:0000313" key="8">
    <source>
        <dbReference type="EMBL" id="KZK73682.1"/>
    </source>
</evidence>
<evidence type="ECO:0000256" key="6">
    <source>
        <dbReference type="PROSITE-ProRule" id="PRU00169"/>
    </source>
</evidence>
<evidence type="ECO:0000256" key="3">
    <source>
        <dbReference type="ARBA" id="ARBA00023015"/>
    </source>
</evidence>
<evidence type="ECO:0000256" key="1">
    <source>
        <dbReference type="ARBA" id="ARBA00022553"/>
    </source>
</evidence>
<dbReference type="InterPro" id="IPR011006">
    <property type="entry name" value="CheY-like_superfamily"/>
</dbReference>
<dbReference type="InterPro" id="IPR001789">
    <property type="entry name" value="Sig_transdc_resp-reg_receiver"/>
</dbReference>
<dbReference type="Gene3D" id="3.40.50.2300">
    <property type="match status" value="1"/>
</dbReference>
<dbReference type="SUPFAM" id="SSF52172">
    <property type="entry name" value="CheY-like"/>
    <property type="match status" value="1"/>
</dbReference>
<protein>
    <submittedName>
        <fullName evidence="8">Transcriptional regulator</fullName>
    </submittedName>
</protein>
<dbReference type="PANTHER" id="PTHR48111:SF1">
    <property type="entry name" value="TWO-COMPONENT RESPONSE REGULATOR ORR33"/>
    <property type="match status" value="1"/>
</dbReference>
<dbReference type="GO" id="GO:0000976">
    <property type="term" value="F:transcription cis-regulatory region binding"/>
    <property type="evidence" value="ECO:0007669"/>
    <property type="project" value="TreeGrafter"/>
</dbReference>
<keyword evidence="1" id="KW-0597">Phosphoprotein</keyword>
<dbReference type="SUPFAM" id="SSF46894">
    <property type="entry name" value="C-terminal effector domain of the bipartite response regulators"/>
    <property type="match status" value="1"/>
</dbReference>
<evidence type="ECO:0000256" key="5">
    <source>
        <dbReference type="ARBA" id="ARBA00023163"/>
    </source>
</evidence>
<dbReference type="SMART" id="SM00862">
    <property type="entry name" value="Trans_reg_C"/>
    <property type="match status" value="1"/>
</dbReference>
<evidence type="ECO:0000256" key="4">
    <source>
        <dbReference type="ARBA" id="ARBA00023125"/>
    </source>
</evidence>
<name>A0A165L7Q6_PELLU</name>
<keyword evidence="5" id="KW-0804">Transcription</keyword>
<reference evidence="8 9" key="1">
    <citation type="submission" date="2016-03" db="EMBL/GenBank/DDBJ databases">
        <title>Speciation and ecological success in dimly lit waters: horizontal gene transfer in a green sulfur bacteria bloom unveiled by metagenomic assembly.</title>
        <authorList>
            <person name="Llorens-Mares T."/>
            <person name="Liu Z."/>
            <person name="Allen L.Z."/>
            <person name="Rusch D.B."/>
            <person name="Craig M.T."/>
            <person name="Dupont C.L."/>
            <person name="Bryant D.A."/>
            <person name="Casamayor E.O."/>
        </authorList>
    </citation>
    <scope>NUCLEOTIDE SEQUENCE [LARGE SCALE GENOMIC DNA]</scope>
    <source>
        <strain evidence="8">CIII</strain>
    </source>
</reference>
<keyword evidence="3" id="KW-0805">Transcription regulation</keyword>
<evidence type="ECO:0000256" key="2">
    <source>
        <dbReference type="ARBA" id="ARBA00023012"/>
    </source>
</evidence>
<keyword evidence="2" id="KW-0902">Two-component regulatory system</keyword>
<proteinExistence type="predicted"/>
<feature type="domain" description="Response regulatory" evidence="7">
    <location>
        <begin position="14"/>
        <end position="127"/>
    </location>
</feature>
<dbReference type="InterPro" id="IPR036388">
    <property type="entry name" value="WH-like_DNA-bd_sf"/>
</dbReference>
<gene>
    <name evidence="8" type="ORF">A3K90_00730</name>
</gene>
<dbReference type="GO" id="GO:0032993">
    <property type="term" value="C:protein-DNA complex"/>
    <property type="evidence" value="ECO:0007669"/>
    <property type="project" value="TreeGrafter"/>
</dbReference>
<dbReference type="CDD" id="cd00156">
    <property type="entry name" value="REC"/>
    <property type="match status" value="1"/>
</dbReference>
<accession>A0A165L7Q6</accession>
<dbReference type="Pfam" id="PF00072">
    <property type="entry name" value="Response_reg"/>
    <property type="match status" value="1"/>
</dbReference>
<evidence type="ECO:0000313" key="9">
    <source>
        <dbReference type="Proteomes" id="UP000076481"/>
    </source>
</evidence>
<dbReference type="AlphaFoldDB" id="A0A165L7Q6"/>
<dbReference type="Proteomes" id="UP000076481">
    <property type="component" value="Unassembled WGS sequence"/>
</dbReference>
<dbReference type="InterPro" id="IPR016032">
    <property type="entry name" value="Sig_transdc_resp-reg_C-effctor"/>
</dbReference>
<dbReference type="GO" id="GO:0006355">
    <property type="term" value="P:regulation of DNA-templated transcription"/>
    <property type="evidence" value="ECO:0007669"/>
    <property type="project" value="InterPro"/>
</dbReference>
<sequence>MSNSYRIEQPASRRIVIVVSDPECRGRLAAMLQDEGHDVDTAASALEFYGLLAHREFRLAVLEAELSDQNGLLVARFLKRNTTISSIMLAGSVDRKVRLAVYHAGALACFCKPVDLGEFSVLVNNLLNRGQAAHAEVLVNSMDMQQGHHSKWKILRNGWVLAGPRGTMVKLTIKEFEFMSLLASSNQMAVSRNAILAHMGYRNDVHGNKALEAVVHRLRLKTQVAGGTLIETAHGVGWGFSTEVALV</sequence>
<dbReference type="RefSeq" id="WP_303682123.1">
    <property type="nucleotide sequence ID" value="NZ_LVWG01000034.1"/>
</dbReference>
<dbReference type="EMBL" id="LVWG01000034">
    <property type="protein sequence ID" value="KZK73682.1"/>
    <property type="molecule type" value="Genomic_DNA"/>
</dbReference>
<dbReference type="InterPro" id="IPR039420">
    <property type="entry name" value="WalR-like"/>
</dbReference>
<dbReference type="Gene3D" id="1.10.10.10">
    <property type="entry name" value="Winged helix-like DNA-binding domain superfamily/Winged helix DNA-binding domain"/>
    <property type="match status" value="1"/>
</dbReference>
<dbReference type="GO" id="GO:0005829">
    <property type="term" value="C:cytosol"/>
    <property type="evidence" value="ECO:0007669"/>
    <property type="project" value="TreeGrafter"/>
</dbReference>
<dbReference type="PANTHER" id="PTHR48111">
    <property type="entry name" value="REGULATOR OF RPOS"/>
    <property type="match status" value="1"/>
</dbReference>
<comment type="caution">
    <text evidence="8">The sequence shown here is derived from an EMBL/GenBank/DDBJ whole genome shotgun (WGS) entry which is preliminary data.</text>
</comment>